<evidence type="ECO:0000313" key="1">
    <source>
        <dbReference type="Proteomes" id="UP000887574"/>
    </source>
</evidence>
<accession>A0A915D019</accession>
<dbReference type="WBParaSite" id="jg1396">
    <property type="protein sequence ID" value="jg1396"/>
    <property type="gene ID" value="jg1396"/>
</dbReference>
<sequence>MEIDDDEEEDEVDRDKLVEVHNATVKSADSNLVEPSRVVDETSSEANKSIVEDLFDTIAIGGTHVTVRRQNSLFEETGDQTADQDSTISDLEEYTDDECDEFRPKKAGIKVYGLPRKAGIQQEIIDIIDLRHSSQEHAGSHSYFSQLTTDTCRSLVFIMTYLSVTAYDHGSLDFGCASYGGLAYREPLANSSETSPKFISEQNLALYWLDDFCNGIRNRPPGNLRCDSQSARIRNRNLLASELKKDNSNGISWRIVKKCKPDRLLRVFEKSDTEVRKLELPNEAMELRAFSSTEVEGKVFVRNKHSLVLTDMLSKKSRSPRLRLRRCPGSFCHVNSLDVQLETILLTTTRKHLLIDRRMTNRAILIMSHAEIDGSDYCLTPADSFRDPETGGQVYSLYALSQVKRPALSHWSFMFHKKECLWSSVGAKYDLDSPGLDIPVFINSHAGIPPLPNLPLPVYTRAISYQTLPRQYDTRSILFRQMDGGEIWYESILFDASSNPNKSVKRGQLDGQDYRSPDQLMLKKQSVS</sequence>
<proteinExistence type="predicted"/>
<organism evidence="1 2">
    <name type="scientific">Ditylenchus dipsaci</name>
    <dbReference type="NCBI Taxonomy" id="166011"/>
    <lineage>
        <taxon>Eukaryota</taxon>
        <taxon>Metazoa</taxon>
        <taxon>Ecdysozoa</taxon>
        <taxon>Nematoda</taxon>
        <taxon>Chromadorea</taxon>
        <taxon>Rhabditida</taxon>
        <taxon>Tylenchina</taxon>
        <taxon>Tylenchomorpha</taxon>
        <taxon>Sphaerularioidea</taxon>
        <taxon>Anguinidae</taxon>
        <taxon>Anguininae</taxon>
        <taxon>Ditylenchus</taxon>
    </lineage>
</organism>
<evidence type="ECO:0000313" key="2">
    <source>
        <dbReference type="WBParaSite" id="jg1396"/>
    </source>
</evidence>
<dbReference type="AlphaFoldDB" id="A0A915D019"/>
<dbReference type="Proteomes" id="UP000887574">
    <property type="component" value="Unplaced"/>
</dbReference>
<protein>
    <submittedName>
        <fullName evidence="2">Uncharacterized protein</fullName>
    </submittedName>
</protein>
<name>A0A915D019_9BILA</name>
<reference evidence="2" key="1">
    <citation type="submission" date="2022-11" db="UniProtKB">
        <authorList>
            <consortium name="WormBaseParasite"/>
        </authorList>
    </citation>
    <scope>IDENTIFICATION</scope>
</reference>
<keyword evidence="1" id="KW-1185">Reference proteome</keyword>